<dbReference type="EMBL" id="SNWD01000010">
    <property type="protein sequence ID" value="TDN80292.1"/>
    <property type="molecule type" value="Genomic_DNA"/>
</dbReference>
<keyword evidence="5 6" id="KW-0472">Membrane</keyword>
<gene>
    <name evidence="7" type="ORF">EV664_11086</name>
</gene>
<accession>A0A4R6FG64</accession>
<name>A0A4R6FG64_9SPHN</name>
<proteinExistence type="predicted"/>
<feature type="transmembrane region" description="Helical" evidence="6">
    <location>
        <begin position="277"/>
        <end position="299"/>
    </location>
</feature>
<dbReference type="NCBIfam" id="TIGR00765">
    <property type="entry name" value="yihY_not_rbn"/>
    <property type="match status" value="1"/>
</dbReference>
<keyword evidence="3 6" id="KW-0812">Transmembrane</keyword>
<comment type="subcellular location">
    <subcellularLocation>
        <location evidence="1">Cell membrane</location>
        <topology evidence="1">Multi-pass membrane protein</topology>
    </subcellularLocation>
</comment>
<dbReference type="GO" id="GO:0005886">
    <property type="term" value="C:plasma membrane"/>
    <property type="evidence" value="ECO:0007669"/>
    <property type="project" value="UniProtKB-SubCell"/>
</dbReference>
<evidence type="ECO:0000256" key="2">
    <source>
        <dbReference type="ARBA" id="ARBA00022475"/>
    </source>
</evidence>
<dbReference type="Proteomes" id="UP000295493">
    <property type="component" value="Unassembled WGS sequence"/>
</dbReference>
<keyword evidence="2" id="KW-1003">Cell membrane</keyword>
<organism evidence="7 8">
    <name type="scientific">Stakelama pacifica</name>
    <dbReference type="NCBI Taxonomy" id="517720"/>
    <lineage>
        <taxon>Bacteria</taxon>
        <taxon>Pseudomonadati</taxon>
        <taxon>Pseudomonadota</taxon>
        <taxon>Alphaproteobacteria</taxon>
        <taxon>Sphingomonadales</taxon>
        <taxon>Sphingomonadaceae</taxon>
        <taxon>Stakelama</taxon>
    </lineage>
</organism>
<evidence type="ECO:0000313" key="8">
    <source>
        <dbReference type="Proteomes" id="UP000295493"/>
    </source>
</evidence>
<keyword evidence="8" id="KW-1185">Reference proteome</keyword>
<feature type="transmembrane region" description="Helical" evidence="6">
    <location>
        <begin position="56"/>
        <end position="85"/>
    </location>
</feature>
<dbReference type="Pfam" id="PF03631">
    <property type="entry name" value="Virul_fac_BrkB"/>
    <property type="match status" value="1"/>
</dbReference>
<feature type="transmembrane region" description="Helical" evidence="6">
    <location>
        <begin position="163"/>
        <end position="194"/>
    </location>
</feature>
<protein>
    <submittedName>
        <fullName evidence="7">Membrane protein</fullName>
    </submittedName>
</protein>
<evidence type="ECO:0000313" key="7">
    <source>
        <dbReference type="EMBL" id="TDN80292.1"/>
    </source>
</evidence>
<sequence>MTDSSNATAQDTAMPQAEADTANIPGFQSTRPWHHPWPAWKAIFGRIYSMTGYHNLSLMAAGVAFYAFLSFVPLLGAVVMTYGLVADPATVAQHMQKIFELVPADAARLIQDQLINVTSEAASKTGLGLAIALLLSIYGAMRAAGALIQAMNVVYEEVDERSIFFTTLLSMLLTLGAIVAAIVGVAAAGVFGYLQHAVSILGPVGVMLIQIATWIVAALIVSTGFGFVYRFAPDRAQARWEWLSMGSFAATLLWLVATLLFGLYAANFANYNATYGALGAVVVLLMWLFVSSYAVLLGAEINAEAERQTGVDSTTGRPRPFGHRGAVMADTLPSKRQRKPRRDRY</sequence>
<dbReference type="InterPro" id="IPR017039">
    <property type="entry name" value="Virul_fac_BrkB"/>
</dbReference>
<evidence type="ECO:0000256" key="1">
    <source>
        <dbReference type="ARBA" id="ARBA00004651"/>
    </source>
</evidence>
<feature type="transmembrane region" description="Helical" evidence="6">
    <location>
        <begin position="240"/>
        <end position="265"/>
    </location>
</feature>
<evidence type="ECO:0000256" key="6">
    <source>
        <dbReference type="SAM" id="Phobius"/>
    </source>
</evidence>
<evidence type="ECO:0000256" key="5">
    <source>
        <dbReference type="ARBA" id="ARBA00023136"/>
    </source>
</evidence>
<comment type="caution">
    <text evidence="7">The sequence shown here is derived from an EMBL/GenBank/DDBJ whole genome shotgun (WGS) entry which is preliminary data.</text>
</comment>
<reference evidence="7 8" key="1">
    <citation type="submission" date="2019-03" db="EMBL/GenBank/DDBJ databases">
        <title>Genomic Encyclopedia of Type Strains, Phase IV (KMG-IV): sequencing the most valuable type-strain genomes for metagenomic binning, comparative biology and taxonomic classification.</title>
        <authorList>
            <person name="Goeker M."/>
        </authorList>
    </citation>
    <scope>NUCLEOTIDE SEQUENCE [LARGE SCALE GENOMIC DNA]</scope>
    <source>
        <strain evidence="7 8">DSM 25059</strain>
    </source>
</reference>
<dbReference type="PANTHER" id="PTHR30213">
    <property type="entry name" value="INNER MEMBRANE PROTEIN YHJD"/>
    <property type="match status" value="1"/>
</dbReference>
<evidence type="ECO:0000256" key="3">
    <source>
        <dbReference type="ARBA" id="ARBA00022692"/>
    </source>
</evidence>
<dbReference type="RefSeq" id="WP_229668275.1">
    <property type="nucleotide sequence ID" value="NZ_BMLU01000010.1"/>
</dbReference>
<feature type="transmembrane region" description="Helical" evidence="6">
    <location>
        <begin position="200"/>
        <end position="228"/>
    </location>
</feature>
<dbReference type="PIRSF" id="PIRSF035875">
    <property type="entry name" value="RNase_BN"/>
    <property type="match status" value="1"/>
</dbReference>
<keyword evidence="4 6" id="KW-1133">Transmembrane helix</keyword>
<dbReference type="PANTHER" id="PTHR30213:SF0">
    <property type="entry name" value="UPF0761 MEMBRANE PROTEIN YIHY"/>
    <property type="match status" value="1"/>
</dbReference>
<feature type="transmembrane region" description="Helical" evidence="6">
    <location>
        <begin position="127"/>
        <end position="151"/>
    </location>
</feature>
<dbReference type="AlphaFoldDB" id="A0A4R6FG64"/>
<evidence type="ECO:0000256" key="4">
    <source>
        <dbReference type="ARBA" id="ARBA00022989"/>
    </source>
</evidence>